<dbReference type="GO" id="GO:0000209">
    <property type="term" value="P:protein polyubiquitination"/>
    <property type="evidence" value="ECO:0007669"/>
    <property type="project" value="TreeGrafter"/>
</dbReference>
<name>A0A8C5R959_LATLA</name>
<feature type="repeat" description="NHL" evidence="2">
    <location>
        <begin position="85"/>
        <end position="128"/>
    </location>
</feature>
<dbReference type="Gene3D" id="2.120.10.30">
    <property type="entry name" value="TolB, C-terminal domain"/>
    <property type="match status" value="2"/>
</dbReference>
<sequence>MISAVVMGPDGNLFGGKILVSDTRNHRVQLFGPDGVFLNKYGFEGTLWKHFDSPRGVTFNHEGHLVVTDFNNHRLLVIRPDCQSARFLGSEGTNNGQFLRPQGVAVDQEGRIIVADSRNHRVQIFEPNGSFLCKFDLATHKYTNIPMIVQTYLIFNFFYR</sequence>
<dbReference type="GO" id="GO:0061630">
    <property type="term" value="F:ubiquitin protein ligase activity"/>
    <property type="evidence" value="ECO:0007669"/>
    <property type="project" value="TreeGrafter"/>
</dbReference>
<proteinExistence type="predicted"/>
<dbReference type="PROSITE" id="PS51125">
    <property type="entry name" value="NHL"/>
    <property type="match status" value="2"/>
</dbReference>
<dbReference type="InterPro" id="IPR001258">
    <property type="entry name" value="NHL_repeat"/>
</dbReference>
<feature type="repeat" description="NHL" evidence="2">
    <location>
        <begin position="38"/>
        <end position="81"/>
    </location>
</feature>
<evidence type="ECO:0000256" key="2">
    <source>
        <dbReference type="PROSITE-ProRule" id="PRU00504"/>
    </source>
</evidence>
<dbReference type="GeneTree" id="ENSGT00940000164246"/>
<dbReference type="Pfam" id="PF01436">
    <property type="entry name" value="NHL"/>
    <property type="match status" value="2"/>
</dbReference>
<keyword evidence="1" id="KW-0677">Repeat</keyword>
<dbReference type="PANTHER" id="PTHR24104">
    <property type="entry name" value="E3 UBIQUITIN-PROTEIN LIGASE NHLRC1-RELATED"/>
    <property type="match status" value="1"/>
</dbReference>
<dbReference type="AlphaFoldDB" id="A0A8C5R959"/>
<keyword evidence="4" id="KW-1185">Reference proteome</keyword>
<dbReference type="SUPFAM" id="SSF63829">
    <property type="entry name" value="Calcium-dependent phosphotriesterase"/>
    <property type="match status" value="1"/>
</dbReference>
<dbReference type="GO" id="GO:0043161">
    <property type="term" value="P:proteasome-mediated ubiquitin-dependent protein catabolic process"/>
    <property type="evidence" value="ECO:0007669"/>
    <property type="project" value="TreeGrafter"/>
</dbReference>
<evidence type="ECO:0000256" key="1">
    <source>
        <dbReference type="ARBA" id="ARBA00022737"/>
    </source>
</evidence>
<reference evidence="3" key="1">
    <citation type="submission" date="2025-08" db="UniProtKB">
        <authorList>
            <consortium name="Ensembl"/>
        </authorList>
    </citation>
    <scope>IDENTIFICATION</scope>
</reference>
<protein>
    <submittedName>
        <fullName evidence="3">Uncharacterized protein</fullName>
    </submittedName>
</protein>
<organism evidence="3 4">
    <name type="scientific">Laticauda laticaudata</name>
    <name type="common">Blue-ringed sea krait</name>
    <name type="synonym">Blue-lipped sea krait</name>
    <dbReference type="NCBI Taxonomy" id="8630"/>
    <lineage>
        <taxon>Eukaryota</taxon>
        <taxon>Metazoa</taxon>
        <taxon>Chordata</taxon>
        <taxon>Craniata</taxon>
        <taxon>Vertebrata</taxon>
        <taxon>Euteleostomi</taxon>
        <taxon>Lepidosauria</taxon>
        <taxon>Squamata</taxon>
        <taxon>Bifurcata</taxon>
        <taxon>Unidentata</taxon>
        <taxon>Episquamata</taxon>
        <taxon>Toxicofera</taxon>
        <taxon>Serpentes</taxon>
        <taxon>Colubroidea</taxon>
        <taxon>Elapidae</taxon>
        <taxon>Laticaudinae</taxon>
        <taxon>Laticauda</taxon>
    </lineage>
</organism>
<reference evidence="3" key="2">
    <citation type="submission" date="2025-09" db="UniProtKB">
        <authorList>
            <consortium name="Ensembl"/>
        </authorList>
    </citation>
    <scope>IDENTIFICATION</scope>
</reference>
<dbReference type="InterPro" id="IPR011042">
    <property type="entry name" value="6-blade_b-propeller_TolB-like"/>
</dbReference>
<evidence type="ECO:0000313" key="3">
    <source>
        <dbReference type="Ensembl" id="ENSLLTP00000000047.1"/>
    </source>
</evidence>
<dbReference type="Ensembl" id="ENSLLTT00000000048.1">
    <property type="protein sequence ID" value="ENSLLTP00000000047.1"/>
    <property type="gene ID" value="ENSLLTG00000000039.1"/>
</dbReference>
<accession>A0A8C5R959</accession>
<evidence type="ECO:0000313" key="4">
    <source>
        <dbReference type="Proteomes" id="UP000694406"/>
    </source>
</evidence>
<dbReference type="InterPro" id="IPR050952">
    <property type="entry name" value="TRIM-NHL_E3_ligases"/>
</dbReference>
<dbReference type="Proteomes" id="UP000694406">
    <property type="component" value="Unplaced"/>
</dbReference>
<dbReference type="PANTHER" id="PTHR24104:SF55">
    <property type="entry name" value="E3 UBIQUITIN-PROTEIN LIGASE TRIM71"/>
    <property type="match status" value="1"/>
</dbReference>